<evidence type="ECO:0000256" key="9">
    <source>
        <dbReference type="SAM" id="MobiDB-lite"/>
    </source>
</evidence>
<dbReference type="PROSITE" id="PS01208">
    <property type="entry name" value="VWFC_1"/>
    <property type="match status" value="1"/>
</dbReference>
<dbReference type="Gene3D" id="2.10.25.10">
    <property type="entry name" value="Laminin"/>
    <property type="match status" value="4"/>
</dbReference>
<comment type="caution">
    <text evidence="8">Lacks conserved residue(s) required for the propagation of feature annotation.</text>
</comment>
<dbReference type="PANTHER" id="PTHR11339">
    <property type="entry name" value="EXTRACELLULAR MATRIX GLYCOPROTEIN RELATED"/>
    <property type="match status" value="1"/>
</dbReference>
<feature type="domain" description="VWFD" evidence="12">
    <location>
        <begin position="772"/>
        <end position="940"/>
    </location>
</feature>
<dbReference type="SUPFAM" id="SSF57603">
    <property type="entry name" value="FnI-like domain"/>
    <property type="match status" value="1"/>
</dbReference>
<feature type="compositionally biased region" description="Low complexity" evidence="9">
    <location>
        <begin position="1312"/>
        <end position="1424"/>
    </location>
</feature>
<dbReference type="InterPro" id="IPR025155">
    <property type="entry name" value="WxxW_domain"/>
</dbReference>
<evidence type="ECO:0000259" key="12">
    <source>
        <dbReference type="PROSITE" id="PS51233"/>
    </source>
</evidence>
<keyword evidence="4" id="KW-0677">Repeat</keyword>
<feature type="domain" description="VWFD" evidence="12">
    <location>
        <begin position="381"/>
        <end position="527"/>
    </location>
</feature>
<evidence type="ECO:0000256" key="3">
    <source>
        <dbReference type="ARBA" id="ARBA00022729"/>
    </source>
</evidence>
<dbReference type="InterPro" id="IPR036084">
    <property type="entry name" value="Ser_inhib-like_sf"/>
</dbReference>
<name>A0A8C5CAC7_GADMO</name>
<keyword evidence="2" id="KW-0964">Secreted</keyword>
<dbReference type="GO" id="GO:0031012">
    <property type="term" value="C:extracellular matrix"/>
    <property type="evidence" value="ECO:0007669"/>
    <property type="project" value="TreeGrafter"/>
</dbReference>
<dbReference type="Pfam" id="PF08742">
    <property type="entry name" value="C8"/>
    <property type="match status" value="4"/>
</dbReference>
<dbReference type="PROSITE" id="PS50184">
    <property type="entry name" value="VWFC_2"/>
    <property type="match status" value="1"/>
</dbReference>
<feature type="compositionally biased region" description="Low complexity" evidence="9">
    <location>
        <begin position="1431"/>
        <end position="1995"/>
    </location>
</feature>
<evidence type="ECO:0000256" key="5">
    <source>
        <dbReference type="ARBA" id="ARBA00023008"/>
    </source>
</evidence>
<comment type="subcellular location">
    <subcellularLocation>
        <location evidence="1">Secreted</location>
    </subcellularLocation>
</comment>
<feature type="domain" description="VWFD" evidence="12">
    <location>
        <begin position="28"/>
        <end position="201"/>
    </location>
</feature>
<feature type="compositionally biased region" description="Low complexity" evidence="9">
    <location>
        <begin position="1143"/>
        <end position="1182"/>
    </location>
</feature>
<dbReference type="InterPro" id="IPR006207">
    <property type="entry name" value="Cys_knot_C"/>
</dbReference>
<evidence type="ECO:0000256" key="8">
    <source>
        <dbReference type="PROSITE-ProRule" id="PRU00039"/>
    </source>
</evidence>
<keyword evidence="3" id="KW-0732">Signal</keyword>
<dbReference type="PROSITE" id="PS01225">
    <property type="entry name" value="CTCK_2"/>
    <property type="match status" value="1"/>
</dbReference>
<accession>A0A8C5CAC7</accession>
<dbReference type="SMART" id="SM00215">
    <property type="entry name" value="VWC_out"/>
    <property type="match status" value="2"/>
</dbReference>
<dbReference type="Pfam" id="PF01826">
    <property type="entry name" value="TIL"/>
    <property type="match status" value="1"/>
</dbReference>
<dbReference type="InterPro" id="IPR050780">
    <property type="entry name" value="Mucin_vWF_Thrombospondin_sf"/>
</dbReference>
<dbReference type="InterPro" id="IPR014853">
    <property type="entry name" value="VWF/SSPO/ZAN-like_Cys-rich_dom"/>
</dbReference>
<dbReference type="Proteomes" id="UP000694546">
    <property type="component" value="Chromosome 11"/>
</dbReference>
<dbReference type="Pfam" id="PF00094">
    <property type="entry name" value="VWD"/>
    <property type="match status" value="4"/>
</dbReference>
<reference evidence="13" key="2">
    <citation type="submission" date="2025-09" db="UniProtKB">
        <authorList>
            <consortium name="Ensembl"/>
        </authorList>
    </citation>
    <scope>IDENTIFICATION</scope>
</reference>
<proteinExistence type="predicted"/>
<feature type="domain" description="CTCK" evidence="10">
    <location>
        <begin position="2533"/>
        <end position="2655"/>
    </location>
</feature>
<evidence type="ECO:0000313" key="14">
    <source>
        <dbReference type="Proteomes" id="UP000694546"/>
    </source>
</evidence>
<evidence type="ECO:0000256" key="6">
    <source>
        <dbReference type="ARBA" id="ARBA00023157"/>
    </source>
</evidence>
<feature type="region of interest" description="Disordered" evidence="9">
    <location>
        <begin position="1312"/>
        <end position="1995"/>
    </location>
</feature>
<dbReference type="GeneTree" id="ENSGT00940000156076"/>
<evidence type="ECO:0000256" key="7">
    <source>
        <dbReference type="ARBA" id="ARBA00023180"/>
    </source>
</evidence>
<evidence type="ECO:0008006" key="15">
    <source>
        <dbReference type="Google" id="ProtNLM"/>
    </source>
</evidence>
<dbReference type="Ensembl" id="ENSGMOT00000053266.1">
    <property type="protein sequence ID" value="ENSGMOP00000058420.1"/>
    <property type="gene ID" value="ENSGMOG00000037010.1"/>
</dbReference>
<feature type="domain" description="VWFC" evidence="11">
    <location>
        <begin position="2382"/>
        <end position="2451"/>
    </location>
</feature>
<evidence type="ECO:0000256" key="4">
    <source>
        <dbReference type="ARBA" id="ARBA00022737"/>
    </source>
</evidence>
<dbReference type="GO" id="GO:0005615">
    <property type="term" value="C:extracellular space"/>
    <property type="evidence" value="ECO:0007669"/>
    <property type="project" value="TreeGrafter"/>
</dbReference>
<dbReference type="SMART" id="SM00214">
    <property type="entry name" value="VWC"/>
    <property type="match status" value="1"/>
</dbReference>
<evidence type="ECO:0000313" key="13">
    <source>
        <dbReference type="Ensembl" id="ENSGMOP00000058420.1"/>
    </source>
</evidence>
<dbReference type="InterPro" id="IPR001007">
    <property type="entry name" value="VWF_dom"/>
</dbReference>
<dbReference type="InterPro" id="IPR058753">
    <property type="entry name" value="TIL_OTOGL_Mucin"/>
</dbReference>
<dbReference type="CDD" id="cd19941">
    <property type="entry name" value="TIL"/>
    <property type="match status" value="3"/>
</dbReference>
<dbReference type="InterPro" id="IPR001846">
    <property type="entry name" value="VWF_type-D"/>
</dbReference>
<keyword evidence="7" id="KW-0325">Glycoprotein</keyword>
<feature type="region of interest" description="Disordered" evidence="9">
    <location>
        <begin position="1140"/>
        <end position="1195"/>
    </location>
</feature>
<organism evidence="13 14">
    <name type="scientific">Gadus morhua</name>
    <name type="common">Atlantic cod</name>
    <dbReference type="NCBI Taxonomy" id="8049"/>
    <lineage>
        <taxon>Eukaryota</taxon>
        <taxon>Metazoa</taxon>
        <taxon>Chordata</taxon>
        <taxon>Craniata</taxon>
        <taxon>Vertebrata</taxon>
        <taxon>Euteleostomi</taxon>
        <taxon>Actinopterygii</taxon>
        <taxon>Neopterygii</taxon>
        <taxon>Teleostei</taxon>
        <taxon>Neoteleostei</taxon>
        <taxon>Acanthomorphata</taxon>
        <taxon>Zeiogadaria</taxon>
        <taxon>Gadariae</taxon>
        <taxon>Gadiformes</taxon>
        <taxon>Gadoidei</taxon>
        <taxon>Gadidae</taxon>
        <taxon>Gadus</taxon>
    </lineage>
</organism>
<feature type="domain" description="VWFD" evidence="12">
    <location>
        <begin position="2056"/>
        <end position="2234"/>
    </location>
</feature>
<protein>
    <recommendedName>
        <fullName evidence="15">Mucin-2-like</fullName>
    </recommendedName>
</protein>
<dbReference type="PANTHER" id="PTHR11339:SF371">
    <property type="entry name" value="MUCIN-2"/>
    <property type="match status" value="1"/>
</dbReference>
<keyword evidence="14" id="KW-1185">Reference proteome</keyword>
<dbReference type="InterPro" id="IPR002919">
    <property type="entry name" value="TIL_dom"/>
</dbReference>
<dbReference type="SMART" id="SM00216">
    <property type="entry name" value="VWD"/>
    <property type="match status" value="4"/>
</dbReference>
<reference evidence="13" key="1">
    <citation type="submission" date="2025-08" db="UniProtKB">
        <authorList>
            <consortium name="Ensembl"/>
        </authorList>
    </citation>
    <scope>IDENTIFICATION</scope>
</reference>
<dbReference type="PROSITE" id="PS01185">
    <property type="entry name" value="CTCK_1"/>
    <property type="match status" value="1"/>
</dbReference>
<evidence type="ECO:0000256" key="1">
    <source>
        <dbReference type="ARBA" id="ARBA00004613"/>
    </source>
</evidence>
<dbReference type="Pfam" id="PF23244">
    <property type="entry name" value="VWF"/>
    <property type="match status" value="1"/>
</dbReference>
<evidence type="ECO:0000256" key="2">
    <source>
        <dbReference type="ARBA" id="ARBA00022525"/>
    </source>
</evidence>
<keyword evidence="6" id="KW-1015">Disulfide bond</keyword>
<evidence type="ECO:0000259" key="11">
    <source>
        <dbReference type="PROSITE" id="PS50184"/>
    </source>
</evidence>
<dbReference type="SMART" id="SM00832">
    <property type="entry name" value="C8"/>
    <property type="match status" value="4"/>
</dbReference>
<keyword evidence="5" id="KW-0186">Copper</keyword>
<evidence type="ECO:0000259" key="10">
    <source>
        <dbReference type="PROSITE" id="PS01225"/>
    </source>
</evidence>
<dbReference type="SUPFAM" id="SSF57567">
    <property type="entry name" value="Serine protease inhibitors"/>
    <property type="match status" value="4"/>
</dbReference>
<dbReference type="Pfam" id="PF13330">
    <property type="entry name" value="Mucin2_WxxW"/>
    <property type="match status" value="1"/>
</dbReference>
<dbReference type="PROSITE" id="PS51233">
    <property type="entry name" value="VWFD"/>
    <property type="match status" value="4"/>
</dbReference>
<dbReference type="Pfam" id="PF25962">
    <property type="entry name" value="TIL_OTOGL_Mucin"/>
    <property type="match status" value="1"/>
</dbReference>
<sequence length="2671" mass="289313">MNQPGVEQRCPKYFLSHFASTALNHVNSICSTWGRHHFKTFDGDVYQFPGLCGYNLVSDCHEMYREFSVHIQKSLVDGHPTVNELVVTINDLVFHLTKRAVSLNGDLINLPYLNAGIQLERNAVYTKLQAKVGLVVMWNGDDAVMVELDSDYHNRTCGLCGDFNGVYNEFVHHSPFVIYRKIHPIEFGNGQRVHRPNDECEDPYEEEEQELDRPICEKVIHSEAWSSCASLVDPAPYTQACVQDMCGCGNSTNDFCVCSTLAEFSRQCSHAGGQPPSWRTPQFCAKMCPFNMVYEESGSPCMASCTVSDISSLCEDHKMDGCFCPAGTVWDNISQRGCVSQTECQCKHDKIYNSGEVYRQDSEECLCYQGRWDCKSLPSPATCAVEEGSHVTTFDGKAYIFHGDCHYVLAKIESKLVPCVNQEFDTCLKSVKVLLNNDKNNVSDINIFRASSFHILLQTRFGLQIQVQHVPVLQVYVTLEPRYKTKTRGLCGNYNMMLSDDMKTPQGIVEGTASSFGNSWKSSSTCPERDERLESPCSVSVENERYAEHWCSMLTRPDGPFTNCHAMVDPELYHKRCIYATCNCEKTEDCMCAVFSSYARACASKGVFLSDWRVNVCDKYTRGCPESQSFSYKLQRCQWTCRQLSSEQQSCTSDFLPVDGCSCPEGTYQEEHGACVPMNKCPCYHNGVHIKPGKSISIKEQHWLVYSTECESGCQCPSGLLDDGKGSCVKEHECPCQHDRTLYASGSEIKDQCNTCTCRKGNWECTEKKCPGTCIIYGSGHYRTFDQRTYGFQGQCAYVAIQNTCGNKSVEDIFRVITENIPCGTTGTTCSKSVRIQLGVGLHSKGKYEILDLAMGSEIKYTIRPVGMYLAVEASLGITVLWDRKTTIRILLEPQHSAGVCGLCGDFNGDVQNDFTTQSQMLVSSPLEFANSWKALSSCLDAEASADSCVLQPHRHNWAQIQCSIIKSVTFRDCHKTVNPIPFYENCVKDSCACDSGGDCECFCTAVAAYAQACNEVSVCVAWRTPEICPVFCDYYNEGELCEWHYKPCHEPCYETCRNPHGCNNSIPNLEGCYPVCPEDKPIFDEDKGICVESCDGCIYNGTYYNDNDVIYNVTDNLGMCYYAICKNGKVIETNDPCPTPKPSTTTTPFITSTTTPTSSPATTPRPTTPLVTTKETTTQEPTPFPVDTTSTNTPQTTMTKCEWTQWFDVDSSTDGSDWETYKNITNSGEKICQKPRNITCRSTKAPDKSFEDFVKETGQVVSCDIDYGLICKKKDQDSRPYKCFNYQIKVDCCVCHELSTTVLTTTPVFTSPTTLQSTRSTTTEPTTTPTTTSTTTAPPSTPVVTPTTVVTTSTTTAKTTTTSSSTTEPTTTPTTTSTTTAPPSTPVVTPTTVVTTSTTTPKTTTTSSSTTEPTTTPTTTSTPTAPPSTPVVTPTTVVTTSTTTPKTTTTSSSTTEPTTTPTTTSTTTAPPSTPVVTPTTVVTTSTTTPKTTTTSSSTTEPTTTPTTTSTTTAPPSTPVVTPTTVVTTSTTTPKTTTTSSSTTEPTTTPTTTSTTTAPPSTPVVTPTTVVTTSTTTPKTTTTSSSTTEPTTTPTTTSTTTAPPSTPVVTPTTVVTTSTTTPKTTTTSSSTTEPTTTPTTTSTTTAPPSTPVVTPTTVVTTSTTTPKTTTTSSSTTEPTTTPTTTSTTTAPPSTPVVTPTTVVMTSTTTPKTTTTSSSTTEPTTTPTTTSTTTAPPSTPVVTPTTVVTTSTTTPKTTTTSSSTTEPTTTPTTTSTTTAPPSTPVETPTTVVTTSTTTPKTTATSSSTTEPTTTPTTTSTTTAQPSTPVVTPTTVVTTSTTTPKTTTTSSSTTEPTTTPTTTSTTTAPASTPVVTPTTVVTTSTTTPKTTTTSSSTTEPTTTPTTTSTTTAPPSTPVVTPTTVVTTSTTTPKTTTTSSSTTEPTTTPTTTSTTTAPPSTPVVTPTTVVTTSTTTPKTTTTSSSTTEPTTTPTTTSTTTQNETFVLCNCTMAKCIENTTIEIVPYVCPPREEISCASGKKPVLIDDKYGCCKYYTCPCECEGWGDPHYITFDGVFYSYQGNCTYVLMEEITPKHNLKVFVDNVYCEPTEDVSCPRSIIVSYNSQVITLKNQNLMGVLSSGVTVKVPYYHQGIKVLSTGMSLILEIPTLYVVITFGITGFSISLPPRDFVNNTKGHCGTCNNNKADDCMLPGGQLIQNCEVMADFYLVEDLYKPSCHAPSVIPTDSPLPPPPLTTCKPDSVCGVLLGSLFEACHAIVSPDKFYQGCIFDSCHVANPVVQCTSLQVYAAACAQAGVCLYWRDHTPLCRNNCPADKVYKPCGPAEQQTCEDKAGEKQINFTTEGCFCPDGMKLFNKESNICVDKCGCLDSEGVPREFNEIFDQNCQTCICEESTKSVTCKPKDCPAIPAGSCTKPGFILVNQTLPADRCCLHYVCQCDSSTCPVGDLSCDVGYIPEVSVPTGHCCPVRQCCKCFIFIDLDWSLFYIFNTYPDTEDNASIALEGETWFPPGNMCEFYTCVKIGETLTTIMSTTVCPHFQQSNCYPVSTAEGTFTAIRHRLKIIIFTFTCRALPTHRPLMLMFPFGHFRYEEMAAGLEHTCACCRESRFSNRTVELECLNGDLVPHTYVHVEECSCGNTNCDRAARLPARKRRADIGV</sequence>